<dbReference type="Proteomes" id="UP000299102">
    <property type="component" value="Unassembled WGS sequence"/>
</dbReference>
<dbReference type="EMBL" id="BGZK01001026">
    <property type="protein sequence ID" value="GBP68854.1"/>
    <property type="molecule type" value="Genomic_DNA"/>
</dbReference>
<reference evidence="1 2" key="1">
    <citation type="journal article" date="2019" name="Commun. Biol.">
        <title>The bagworm genome reveals a unique fibroin gene that provides high tensile strength.</title>
        <authorList>
            <person name="Kono N."/>
            <person name="Nakamura H."/>
            <person name="Ohtoshi R."/>
            <person name="Tomita M."/>
            <person name="Numata K."/>
            <person name="Arakawa K."/>
        </authorList>
    </citation>
    <scope>NUCLEOTIDE SEQUENCE [LARGE SCALE GENOMIC DNA]</scope>
</reference>
<dbReference type="InterPro" id="IPR001888">
    <property type="entry name" value="Transposase_1"/>
</dbReference>
<protein>
    <submittedName>
        <fullName evidence="1">Uncharacterized protein</fullName>
    </submittedName>
</protein>
<proteinExistence type="predicted"/>
<evidence type="ECO:0000313" key="2">
    <source>
        <dbReference type="Proteomes" id="UP000299102"/>
    </source>
</evidence>
<organism evidence="1 2">
    <name type="scientific">Eumeta variegata</name>
    <name type="common">Bagworm moth</name>
    <name type="synonym">Eumeta japonica</name>
    <dbReference type="NCBI Taxonomy" id="151549"/>
    <lineage>
        <taxon>Eukaryota</taxon>
        <taxon>Metazoa</taxon>
        <taxon>Ecdysozoa</taxon>
        <taxon>Arthropoda</taxon>
        <taxon>Hexapoda</taxon>
        <taxon>Insecta</taxon>
        <taxon>Pterygota</taxon>
        <taxon>Neoptera</taxon>
        <taxon>Endopterygota</taxon>
        <taxon>Lepidoptera</taxon>
        <taxon>Glossata</taxon>
        <taxon>Ditrysia</taxon>
        <taxon>Tineoidea</taxon>
        <taxon>Psychidae</taxon>
        <taxon>Oiketicinae</taxon>
        <taxon>Eumeta</taxon>
    </lineage>
</organism>
<accession>A0A4C1Y1J7</accession>
<evidence type="ECO:0000313" key="1">
    <source>
        <dbReference type="EMBL" id="GBP68854.1"/>
    </source>
</evidence>
<comment type="caution">
    <text evidence="1">The sequence shown here is derived from an EMBL/GenBank/DDBJ whole genome shotgun (WGS) entry which is preliminary data.</text>
</comment>
<keyword evidence="2" id="KW-1185">Reference proteome</keyword>
<name>A0A4C1Y1J7_EUMVA</name>
<gene>
    <name evidence="1" type="ORF">EVAR_46171_1</name>
</gene>
<sequence>MQGLEDFIHYKLLPPGKTINSDLHYQQLMRLKQEVEKKIAEIDQQKGCGFSPWNSEKKKEGSGSVTANCIIREQFSTVKFCVHCIRHNHGGRGFGFTHYSAELLPSQTPTKYSARFEFIPTFARSSTMRVPPHLPFLRATKIFYPLSRRVSDTATTSAIKSVSDRQPALANAKRMRSDEHNFELTDCGSDVHRSDSKVSRDCRFKIKDRLYYTSSLVTMNYFPFWNLKKAIRVNVYAASDTLKAAVLEHFTKQ</sequence>
<dbReference type="Pfam" id="PF01359">
    <property type="entry name" value="Transposase_1"/>
    <property type="match status" value="1"/>
</dbReference>
<dbReference type="AlphaFoldDB" id="A0A4C1Y1J7"/>